<dbReference type="GO" id="GO:0000166">
    <property type="term" value="F:nucleotide binding"/>
    <property type="evidence" value="ECO:0007669"/>
    <property type="project" value="UniProtKB-KW"/>
</dbReference>
<organism evidence="7">
    <name type="scientific">Oryza nivara</name>
    <name type="common">Indian wild rice</name>
    <name type="synonym">Oryza sativa f. spontanea</name>
    <dbReference type="NCBI Taxonomy" id="4536"/>
    <lineage>
        <taxon>Eukaryota</taxon>
        <taxon>Viridiplantae</taxon>
        <taxon>Streptophyta</taxon>
        <taxon>Embryophyta</taxon>
        <taxon>Tracheophyta</taxon>
        <taxon>Spermatophyta</taxon>
        <taxon>Magnoliopsida</taxon>
        <taxon>Liliopsida</taxon>
        <taxon>Poales</taxon>
        <taxon>Poaceae</taxon>
        <taxon>BOP clade</taxon>
        <taxon>Oryzoideae</taxon>
        <taxon>Oryzeae</taxon>
        <taxon>Oryzinae</taxon>
        <taxon>Oryza</taxon>
    </lineage>
</organism>
<evidence type="ECO:0000256" key="1">
    <source>
        <dbReference type="ARBA" id="ARBA00008894"/>
    </source>
</evidence>
<dbReference type="InterPro" id="IPR027417">
    <property type="entry name" value="P-loop_NTPase"/>
</dbReference>
<evidence type="ECO:0000256" key="4">
    <source>
        <dbReference type="ARBA" id="ARBA00022741"/>
    </source>
</evidence>
<dbReference type="PANTHER" id="PTHR33377">
    <property type="entry name" value="OS10G0134700 PROTEIN-RELATED"/>
    <property type="match status" value="1"/>
</dbReference>
<dbReference type="STRING" id="4536.A0A0E0J5W3"/>
<accession>A0A0E0J5W3</accession>
<keyword evidence="3" id="KW-0677">Repeat</keyword>
<sequence>MELIVSSITGDLTSRLISFLMNKFLDNLYSGEKVKRLEQLLQRVHMVVEEADGRYITNRCMLTHLKTIVAAMYSGYHVLDTIKYMKNNKGANDLDMELAVSAVTGEIVSRFISFLLSKYSSHEISEEKQLERLQQLLLRVSTVVEEADGRYITNSGMLMQLKGLADAMYRGHHVLDMFRCRNKIQENSIKEVSSPFPPLKRFRAIVDAAGNNKARYLELHKTLGILEAAVDHMAEFVVILGGCDRMSRRPYDAYLYTDNFMFGRHTEKQRLLNFLLEYNSQGLPPVLPIIGSLAVGKKTLVAHVCADERVQSLFSSILHLNEDDLLRLAHSDTLLSGKMLVVVEFVSDLNEKNWEEFYTSLTQMNQGSKVITISRFRKSEKLGTVKPIALDIHSYEELSYLFKTLAFGSVNPKDHPRLLQIAEEFAMQLQLKSSLVAANFLADVLRRNLDVNLWLCMLNRCITVAEKNFSLYGEHTRLLLEQGHRVDITNFDSSPAAPLHIVPCVGANSTGKDLPRDMEIAVSAVTGELFSRFISFLLSKYSSHEISEDKQLERLQQLLLRICAVVEEADGRYITNSGMLMQLKGLADAMYRGHHVLDMLRCRTLTQENSIKEVQVGSPFPPLKRFRAIVDAAGKDKARYFEIHRTLEILETAVDHMPEFVVLLGGCERMSRRPYDAYLYIDNFMFGRHTEKQRLLNFLLEYNPPSLPAVLPIVGGHAVGKKTLIAHVCADERVQSQFSSILHLNEDDLLRIAHSDTLLSGKMLVVVEFVSDLNEKNWEEFYTSLAQMNEGSKVITISRFRKSEKLGTVKPILLDIHSHEELTYLFKTLAFGSANPMDHPRLLQVAEEFAMQLQLRGSLISVNICADVLRWNLDVNFWISILNRCITVAEKNFSLYGKHVRSLFEQGHRLDITNFASSSAAPLHIIPFAGHSSALKDLQRVTLRELLLDPSVRPKGDFVHRFISFLSKKCESQENLETKMERLHNLLLKAHMIVEEAEGRYITNSKMLLQFKKIVETMYQGYHILDIIKHRTLCSSRPEEEVSSSNTLSTRTCYVDPFRTSQSYTIRHDQLQSTLDSLETIVSSMTEFVILLGGCERMSPKPYDTYLYFDNFMYGRQVEKQQVISILLQENIPHFAPTVLP</sequence>
<evidence type="ECO:0000313" key="7">
    <source>
        <dbReference type="EnsemblPlants" id="ONIVA12G00530.1"/>
    </source>
</evidence>
<keyword evidence="8" id="KW-1185">Reference proteome</keyword>
<reference evidence="7" key="1">
    <citation type="submission" date="2015-04" db="UniProtKB">
        <authorList>
            <consortium name="EnsemblPlants"/>
        </authorList>
    </citation>
    <scope>IDENTIFICATION</scope>
    <source>
        <strain evidence="7">SL10</strain>
    </source>
</reference>
<dbReference type="PANTHER" id="PTHR33377:SF13">
    <property type="entry name" value="OS10G0134700 PROTEIN"/>
    <property type="match status" value="1"/>
</dbReference>
<protein>
    <recommendedName>
        <fullName evidence="6">Disease resistance N-terminal domain-containing protein</fullName>
    </recommendedName>
</protein>
<dbReference type="Pfam" id="PF18052">
    <property type="entry name" value="Rx_N"/>
    <property type="match status" value="2"/>
</dbReference>
<dbReference type="Proteomes" id="UP000006591">
    <property type="component" value="Chromosome 12"/>
</dbReference>
<dbReference type="InterPro" id="IPR041118">
    <property type="entry name" value="Rx_N"/>
</dbReference>
<dbReference type="eggNOG" id="KOG4658">
    <property type="taxonomic scope" value="Eukaryota"/>
</dbReference>
<dbReference type="GO" id="GO:0006952">
    <property type="term" value="P:defense response"/>
    <property type="evidence" value="ECO:0007669"/>
    <property type="project" value="UniProtKB-KW"/>
</dbReference>
<evidence type="ECO:0000259" key="6">
    <source>
        <dbReference type="Pfam" id="PF18052"/>
    </source>
</evidence>
<evidence type="ECO:0000256" key="3">
    <source>
        <dbReference type="ARBA" id="ARBA00022737"/>
    </source>
</evidence>
<feature type="domain" description="Disease resistance N-terminal" evidence="6">
    <location>
        <begin position="529"/>
        <end position="613"/>
    </location>
</feature>
<keyword evidence="4" id="KW-0547">Nucleotide-binding</keyword>
<evidence type="ECO:0000256" key="5">
    <source>
        <dbReference type="ARBA" id="ARBA00022821"/>
    </source>
</evidence>
<dbReference type="Gramene" id="ONIVA12G00530.1">
    <property type="protein sequence ID" value="ONIVA12G00530.1"/>
    <property type="gene ID" value="ONIVA12G00530"/>
</dbReference>
<feature type="domain" description="Disease resistance N-terminal" evidence="6">
    <location>
        <begin position="108"/>
        <end position="191"/>
    </location>
</feature>
<keyword evidence="2" id="KW-0433">Leucine-rich repeat</keyword>
<comment type="similarity">
    <text evidence="1">Belongs to the disease resistance NB-LRR family.</text>
</comment>
<dbReference type="HOGENOM" id="CLU_001090_1_1_1"/>
<evidence type="ECO:0000256" key="2">
    <source>
        <dbReference type="ARBA" id="ARBA00022614"/>
    </source>
</evidence>
<proteinExistence type="inferred from homology"/>
<keyword evidence="5" id="KW-0611">Plant defense</keyword>
<dbReference type="SUPFAM" id="SSF52540">
    <property type="entry name" value="P-loop containing nucleoside triphosphate hydrolases"/>
    <property type="match status" value="2"/>
</dbReference>
<name>A0A0E0J5W3_ORYNI</name>
<evidence type="ECO:0000313" key="8">
    <source>
        <dbReference type="Proteomes" id="UP000006591"/>
    </source>
</evidence>
<dbReference type="AlphaFoldDB" id="A0A0E0J5W3"/>
<reference evidence="7" key="2">
    <citation type="submission" date="2018-04" db="EMBL/GenBank/DDBJ databases">
        <title>OnivRS2 (Oryza nivara Reference Sequence Version 2).</title>
        <authorList>
            <person name="Zhang J."/>
            <person name="Kudrna D."/>
            <person name="Lee S."/>
            <person name="Talag J."/>
            <person name="Rajasekar S."/>
            <person name="Welchert J."/>
            <person name="Hsing Y.-I."/>
            <person name="Wing R.A."/>
        </authorList>
    </citation>
    <scope>NUCLEOTIDE SEQUENCE [LARGE SCALE GENOMIC DNA]</scope>
    <source>
        <strain evidence="7">SL10</strain>
    </source>
</reference>
<dbReference type="EnsemblPlants" id="ONIVA12G00530.1">
    <property type="protein sequence ID" value="ONIVA12G00530.1"/>
    <property type="gene ID" value="ONIVA12G00530"/>
</dbReference>